<dbReference type="InterPro" id="IPR011990">
    <property type="entry name" value="TPR-like_helical_dom_sf"/>
</dbReference>
<dbReference type="Gene3D" id="1.25.40.10">
    <property type="entry name" value="Tetratricopeptide repeat domain"/>
    <property type="match status" value="1"/>
</dbReference>
<name>A0A4Y7PMD3_9AGAM</name>
<dbReference type="AlphaFoldDB" id="A0A4Y7PMD3"/>
<feature type="region of interest" description="Disordered" evidence="1">
    <location>
        <begin position="1"/>
        <end position="28"/>
    </location>
</feature>
<dbReference type="OrthoDB" id="1914839at2759"/>
<protein>
    <recommendedName>
        <fullName evidence="4">TPR-like protein</fullName>
    </recommendedName>
</protein>
<feature type="compositionally biased region" description="Acidic residues" evidence="1">
    <location>
        <begin position="358"/>
        <end position="380"/>
    </location>
</feature>
<accession>A0A4Y7PMD3</accession>
<evidence type="ECO:0008006" key="4">
    <source>
        <dbReference type="Google" id="ProtNLM"/>
    </source>
</evidence>
<evidence type="ECO:0000256" key="1">
    <source>
        <dbReference type="SAM" id="MobiDB-lite"/>
    </source>
</evidence>
<evidence type="ECO:0000313" key="3">
    <source>
        <dbReference type="Proteomes" id="UP000294933"/>
    </source>
</evidence>
<proteinExistence type="predicted"/>
<sequence>MGRTRVKTKKARPVQTDATQAQAKEPPSIPSLLEKARSLVTQCDYDMAQKFVQRILERSSGHVEGKELLGVIQLEKGDINDAKLTFQSLISGPDAPQPPPPSAHLYLAQLTDDDPLLALKHYQAAVNIMFGQLKGKEPESKVTTEENEIDIRRNIVRVLVAMVEIWMAPTYDLCFDPKAEETCESLLKTAFEVDSNNVEALICLSSFRLSQQKPDEAKESATRAWFAWKDLDSDDPLVPPVPTRIELTKRFIEISDYASALLVLQSVMGTDDQDVEAWYLEGWCFFLMAEQAKETGQDVEGLSWEELAQDARDCLETCRTLHLNEDHSDKDLLGHTKELITQLESLNIKPSPDGPTGPEEEDEWEDASDDSDGDGDVEMS</sequence>
<feature type="region of interest" description="Disordered" evidence="1">
    <location>
        <begin position="343"/>
        <end position="380"/>
    </location>
</feature>
<dbReference type="CDD" id="cd24142">
    <property type="entry name" value="ACL4-like"/>
    <property type="match status" value="1"/>
</dbReference>
<dbReference type="VEuPathDB" id="FungiDB:BD410DRAFT_795218"/>
<gene>
    <name evidence="2" type="ORF">BD410DRAFT_795218</name>
</gene>
<evidence type="ECO:0000313" key="2">
    <source>
        <dbReference type="EMBL" id="TDL16567.1"/>
    </source>
</evidence>
<feature type="compositionally biased region" description="Basic residues" evidence="1">
    <location>
        <begin position="1"/>
        <end position="12"/>
    </location>
</feature>
<dbReference type="Proteomes" id="UP000294933">
    <property type="component" value="Unassembled WGS sequence"/>
</dbReference>
<keyword evidence="3" id="KW-1185">Reference proteome</keyword>
<dbReference type="STRING" id="50990.A0A4Y7PMD3"/>
<reference evidence="2 3" key="1">
    <citation type="submission" date="2018-06" db="EMBL/GenBank/DDBJ databases">
        <title>A transcriptomic atlas of mushroom development highlights an independent origin of complex multicellularity.</title>
        <authorList>
            <consortium name="DOE Joint Genome Institute"/>
            <person name="Krizsan K."/>
            <person name="Almasi E."/>
            <person name="Merenyi Z."/>
            <person name="Sahu N."/>
            <person name="Viragh M."/>
            <person name="Koszo T."/>
            <person name="Mondo S."/>
            <person name="Kiss B."/>
            <person name="Balint B."/>
            <person name="Kues U."/>
            <person name="Barry K."/>
            <person name="Hegedus J.C."/>
            <person name="Henrissat B."/>
            <person name="Johnson J."/>
            <person name="Lipzen A."/>
            <person name="Ohm R."/>
            <person name="Nagy I."/>
            <person name="Pangilinan J."/>
            <person name="Yan J."/>
            <person name="Xiong Y."/>
            <person name="Grigoriev I.V."/>
            <person name="Hibbett D.S."/>
            <person name="Nagy L.G."/>
        </authorList>
    </citation>
    <scope>NUCLEOTIDE SEQUENCE [LARGE SCALE GENOMIC DNA]</scope>
    <source>
        <strain evidence="2 3">SZMC22713</strain>
    </source>
</reference>
<dbReference type="EMBL" id="ML170240">
    <property type="protein sequence ID" value="TDL16567.1"/>
    <property type="molecule type" value="Genomic_DNA"/>
</dbReference>
<organism evidence="2 3">
    <name type="scientific">Rickenella mellea</name>
    <dbReference type="NCBI Taxonomy" id="50990"/>
    <lineage>
        <taxon>Eukaryota</taxon>
        <taxon>Fungi</taxon>
        <taxon>Dikarya</taxon>
        <taxon>Basidiomycota</taxon>
        <taxon>Agaricomycotina</taxon>
        <taxon>Agaricomycetes</taxon>
        <taxon>Hymenochaetales</taxon>
        <taxon>Rickenellaceae</taxon>
        <taxon>Rickenella</taxon>
    </lineage>
</organism>
<dbReference type="SUPFAM" id="SSF48452">
    <property type="entry name" value="TPR-like"/>
    <property type="match status" value="1"/>
</dbReference>